<dbReference type="PANTHER" id="PTHR31973">
    <property type="entry name" value="POLYPROTEIN, PUTATIVE-RELATED"/>
    <property type="match status" value="1"/>
</dbReference>
<evidence type="ECO:0000313" key="2">
    <source>
        <dbReference type="Proteomes" id="UP001180020"/>
    </source>
</evidence>
<sequence>MRMTLMNNEDVETMYDIHKRDTVKDMFRDYRIQLPYHKAWHKKEVACKDLHGDESLSFNNLQWYADAVMAINPRSYVELGCTPDDHRFKRFFICFGVSPIGFETGCRPLLFLDGIFLKSKYQDLYRQAYAAAILPVVRGRRGKKATQSSNLH</sequence>
<protein>
    <submittedName>
        <fullName evidence="1">Uncharacterized protein</fullName>
    </submittedName>
</protein>
<dbReference type="EMBL" id="JAUJYO010000004">
    <property type="protein sequence ID" value="KAK1319751.1"/>
    <property type="molecule type" value="Genomic_DNA"/>
</dbReference>
<reference evidence="1" key="1">
    <citation type="journal article" date="2023" name="Nat. Commun.">
        <title>Diploid and tetraploid genomes of Acorus and the evolution of monocots.</title>
        <authorList>
            <person name="Ma L."/>
            <person name="Liu K.W."/>
            <person name="Li Z."/>
            <person name="Hsiao Y.Y."/>
            <person name="Qi Y."/>
            <person name="Fu T."/>
            <person name="Tang G.D."/>
            <person name="Zhang D."/>
            <person name="Sun W.H."/>
            <person name="Liu D.K."/>
            <person name="Li Y."/>
            <person name="Chen G.Z."/>
            <person name="Liu X.D."/>
            <person name="Liao X.Y."/>
            <person name="Jiang Y.T."/>
            <person name="Yu X."/>
            <person name="Hao Y."/>
            <person name="Huang J."/>
            <person name="Zhao X.W."/>
            <person name="Ke S."/>
            <person name="Chen Y.Y."/>
            <person name="Wu W.L."/>
            <person name="Hsu J.L."/>
            <person name="Lin Y.F."/>
            <person name="Huang M.D."/>
            <person name="Li C.Y."/>
            <person name="Huang L."/>
            <person name="Wang Z.W."/>
            <person name="Zhao X."/>
            <person name="Zhong W.Y."/>
            <person name="Peng D.H."/>
            <person name="Ahmad S."/>
            <person name="Lan S."/>
            <person name="Zhang J.S."/>
            <person name="Tsai W.C."/>
            <person name="Van de Peer Y."/>
            <person name="Liu Z.J."/>
        </authorList>
    </citation>
    <scope>NUCLEOTIDE SEQUENCE</scope>
    <source>
        <strain evidence="1">CP</strain>
    </source>
</reference>
<keyword evidence="2" id="KW-1185">Reference proteome</keyword>
<accession>A0AAV9F1W6</accession>
<gene>
    <name evidence="1" type="ORF">QJS10_CPB04g01359</name>
</gene>
<reference evidence="1" key="2">
    <citation type="submission" date="2023-06" db="EMBL/GenBank/DDBJ databases">
        <authorList>
            <person name="Ma L."/>
            <person name="Liu K.-W."/>
            <person name="Li Z."/>
            <person name="Hsiao Y.-Y."/>
            <person name="Qi Y."/>
            <person name="Fu T."/>
            <person name="Tang G."/>
            <person name="Zhang D."/>
            <person name="Sun W.-H."/>
            <person name="Liu D.-K."/>
            <person name="Li Y."/>
            <person name="Chen G.-Z."/>
            <person name="Liu X.-D."/>
            <person name="Liao X.-Y."/>
            <person name="Jiang Y.-T."/>
            <person name="Yu X."/>
            <person name="Hao Y."/>
            <person name="Huang J."/>
            <person name="Zhao X.-W."/>
            <person name="Ke S."/>
            <person name="Chen Y.-Y."/>
            <person name="Wu W.-L."/>
            <person name="Hsu J.-L."/>
            <person name="Lin Y.-F."/>
            <person name="Huang M.-D."/>
            <person name="Li C.-Y."/>
            <person name="Huang L."/>
            <person name="Wang Z.-W."/>
            <person name="Zhao X."/>
            <person name="Zhong W.-Y."/>
            <person name="Peng D.-H."/>
            <person name="Ahmad S."/>
            <person name="Lan S."/>
            <person name="Zhang J.-S."/>
            <person name="Tsai W.-C."/>
            <person name="Van De Peer Y."/>
            <person name="Liu Z.-J."/>
        </authorList>
    </citation>
    <scope>NUCLEOTIDE SEQUENCE</scope>
    <source>
        <strain evidence="1">CP</strain>
        <tissue evidence="1">Leaves</tissue>
    </source>
</reference>
<evidence type="ECO:0000313" key="1">
    <source>
        <dbReference type="EMBL" id="KAK1319751.1"/>
    </source>
</evidence>
<organism evidence="1 2">
    <name type="scientific">Acorus calamus</name>
    <name type="common">Sweet flag</name>
    <dbReference type="NCBI Taxonomy" id="4465"/>
    <lineage>
        <taxon>Eukaryota</taxon>
        <taxon>Viridiplantae</taxon>
        <taxon>Streptophyta</taxon>
        <taxon>Embryophyta</taxon>
        <taxon>Tracheophyta</taxon>
        <taxon>Spermatophyta</taxon>
        <taxon>Magnoliopsida</taxon>
        <taxon>Liliopsida</taxon>
        <taxon>Acoraceae</taxon>
        <taxon>Acorus</taxon>
    </lineage>
</organism>
<dbReference type="PANTHER" id="PTHR31973:SF195">
    <property type="entry name" value="MUDR FAMILY TRANSPOSASE"/>
    <property type="match status" value="1"/>
</dbReference>
<dbReference type="Proteomes" id="UP001180020">
    <property type="component" value="Unassembled WGS sequence"/>
</dbReference>
<name>A0AAV9F1W6_ACOCL</name>
<dbReference type="AlphaFoldDB" id="A0AAV9F1W6"/>
<comment type="caution">
    <text evidence="1">The sequence shown here is derived from an EMBL/GenBank/DDBJ whole genome shotgun (WGS) entry which is preliminary data.</text>
</comment>
<proteinExistence type="predicted"/>